<keyword evidence="3" id="KW-1185">Reference proteome</keyword>
<organism evidence="2 3">
    <name type="scientific">Symbiodinium microadriaticum</name>
    <name type="common">Dinoflagellate</name>
    <name type="synonym">Zooxanthella microadriatica</name>
    <dbReference type="NCBI Taxonomy" id="2951"/>
    <lineage>
        <taxon>Eukaryota</taxon>
        <taxon>Sar</taxon>
        <taxon>Alveolata</taxon>
        <taxon>Dinophyceae</taxon>
        <taxon>Suessiales</taxon>
        <taxon>Symbiodiniaceae</taxon>
        <taxon>Symbiodinium</taxon>
    </lineage>
</organism>
<gene>
    <name evidence="2" type="ORF">AK812_SmicGene3733</name>
</gene>
<dbReference type="SUPFAM" id="SSF64268">
    <property type="entry name" value="PX domain"/>
    <property type="match status" value="1"/>
</dbReference>
<dbReference type="GO" id="GO:0035091">
    <property type="term" value="F:phosphatidylinositol binding"/>
    <property type="evidence" value="ECO:0007669"/>
    <property type="project" value="InterPro"/>
</dbReference>
<dbReference type="InterPro" id="IPR001683">
    <property type="entry name" value="PX_dom"/>
</dbReference>
<dbReference type="CDD" id="cd06093">
    <property type="entry name" value="PX_domain"/>
    <property type="match status" value="1"/>
</dbReference>
<dbReference type="Pfam" id="PF00787">
    <property type="entry name" value="PX"/>
    <property type="match status" value="1"/>
</dbReference>
<accession>A0A1Q9EY63</accession>
<dbReference type="AlphaFoldDB" id="A0A1Q9EY63"/>
<reference evidence="2 3" key="1">
    <citation type="submission" date="2016-02" db="EMBL/GenBank/DDBJ databases">
        <title>Genome analysis of coral dinoflagellate symbionts highlights evolutionary adaptations to a symbiotic lifestyle.</title>
        <authorList>
            <person name="Aranda M."/>
            <person name="Li Y."/>
            <person name="Liew Y.J."/>
            <person name="Baumgarten S."/>
            <person name="Simakov O."/>
            <person name="Wilson M."/>
            <person name="Piel J."/>
            <person name="Ashoor H."/>
            <person name="Bougouffa S."/>
            <person name="Bajic V.B."/>
            <person name="Ryu T."/>
            <person name="Ravasi T."/>
            <person name="Bayer T."/>
            <person name="Micklem G."/>
            <person name="Kim H."/>
            <person name="Bhak J."/>
            <person name="Lajeunesse T.C."/>
            <person name="Voolstra C.R."/>
        </authorList>
    </citation>
    <scope>NUCLEOTIDE SEQUENCE [LARGE SCALE GENOMIC DNA]</scope>
    <source>
        <strain evidence="2 3">CCMP2467</strain>
    </source>
</reference>
<dbReference type="Proteomes" id="UP000186817">
    <property type="component" value="Unassembled WGS sequence"/>
</dbReference>
<evidence type="ECO:0000259" key="1">
    <source>
        <dbReference type="Pfam" id="PF00787"/>
    </source>
</evidence>
<name>A0A1Q9EY63_SYMMI</name>
<proteinExistence type="predicted"/>
<evidence type="ECO:0000313" key="2">
    <source>
        <dbReference type="EMBL" id="OLQ12390.1"/>
    </source>
</evidence>
<dbReference type="Gene3D" id="3.30.1520.10">
    <property type="entry name" value="Phox-like domain"/>
    <property type="match status" value="1"/>
</dbReference>
<protein>
    <recommendedName>
        <fullName evidence="1">PX domain-containing protein</fullName>
    </recommendedName>
</protein>
<dbReference type="InterPro" id="IPR036871">
    <property type="entry name" value="PX_dom_sf"/>
</dbReference>
<sequence length="349" mass="37759">MGIGKPRSMPSRLKYGTAGTATTVSVEATTATITTPSRPTITTITTRPAIILHTTVQQRIVSTTPVAITGGEITLSSTTIIMVMVWSTTDTIDITACLGTCRLHSLRVLWQQEVVVVGGGSSPDLHGASICLPRLGLHAYDKVVYFEVVVTPENGAPWQVLRRYNHFRALAKDPTISAVFAGATRSFPTKIWHTPSREELQERRSRLEEWLKAALIQASTYGELPVALRKFLLLGRTPKLPAEMQAAPATGKLQDSTLSFAAEAFDNTTASAPLAEGGDDGLELLHVPIPASLGPEDLLQVKTPDGKIVVISIPWGLAPGVTLQLWWDQAAGTLGVHHRQDWQALRVQK</sequence>
<dbReference type="EMBL" id="LSRX01000044">
    <property type="protein sequence ID" value="OLQ12390.1"/>
    <property type="molecule type" value="Genomic_DNA"/>
</dbReference>
<dbReference type="OrthoDB" id="444566at2759"/>
<comment type="caution">
    <text evidence="2">The sequence shown here is derived from an EMBL/GenBank/DDBJ whole genome shotgun (WGS) entry which is preliminary data.</text>
</comment>
<feature type="domain" description="PX" evidence="1">
    <location>
        <begin position="154"/>
        <end position="232"/>
    </location>
</feature>
<evidence type="ECO:0000313" key="3">
    <source>
        <dbReference type="Proteomes" id="UP000186817"/>
    </source>
</evidence>